<organism evidence="5 6">
    <name type="scientific">Proteiniphilum acetatigenes</name>
    <dbReference type="NCBI Taxonomy" id="294710"/>
    <lineage>
        <taxon>Bacteria</taxon>
        <taxon>Pseudomonadati</taxon>
        <taxon>Bacteroidota</taxon>
        <taxon>Bacteroidia</taxon>
        <taxon>Bacteroidales</taxon>
        <taxon>Dysgonomonadaceae</taxon>
        <taxon>Proteiniphilum</taxon>
    </lineage>
</organism>
<name>A0A124FX10_9BACT</name>
<dbReference type="SUPFAM" id="SSF53474">
    <property type="entry name" value="alpha/beta-Hydrolases"/>
    <property type="match status" value="1"/>
</dbReference>
<dbReference type="Proteomes" id="UP000053860">
    <property type="component" value="Unassembled WGS sequence"/>
</dbReference>
<comment type="caution">
    <text evidence="5">The sequence shown here is derived from an EMBL/GenBank/DDBJ whole genome shotgun (WGS) entry which is preliminary data.</text>
</comment>
<evidence type="ECO:0000256" key="1">
    <source>
        <dbReference type="ARBA" id="ARBA00022801"/>
    </source>
</evidence>
<protein>
    <submittedName>
        <fullName evidence="5">Peptidase S9 prolyl oligopeptidase</fullName>
    </submittedName>
</protein>
<evidence type="ECO:0000313" key="5">
    <source>
        <dbReference type="EMBL" id="KUK76570.1"/>
    </source>
</evidence>
<keyword evidence="3" id="KW-0732">Signal</keyword>
<dbReference type="PANTHER" id="PTHR42776">
    <property type="entry name" value="SERINE PEPTIDASE S9 FAMILY MEMBER"/>
    <property type="match status" value="1"/>
</dbReference>
<feature type="chain" id="PRO_5007171854" evidence="3">
    <location>
        <begin position="28"/>
        <end position="365"/>
    </location>
</feature>
<dbReference type="Gene3D" id="3.40.50.1820">
    <property type="entry name" value="alpha/beta hydrolase"/>
    <property type="match status" value="1"/>
</dbReference>
<dbReference type="EMBL" id="LGGN01000230">
    <property type="protein sequence ID" value="KUK76570.1"/>
    <property type="molecule type" value="Genomic_DNA"/>
</dbReference>
<evidence type="ECO:0000256" key="3">
    <source>
        <dbReference type="SAM" id="SignalP"/>
    </source>
</evidence>
<feature type="domain" description="Peptidase S9 prolyl oligopeptidase catalytic" evidence="4">
    <location>
        <begin position="141"/>
        <end position="346"/>
    </location>
</feature>
<evidence type="ECO:0000313" key="6">
    <source>
        <dbReference type="Proteomes" id="UP000053860"/>
    </source>
</evidence>
<feature type="signal peptide" evidence="3">
    <location>
        <begin position="1"/>
        <end position="27"/>
    </location>
</feature>
<dbReference type="STRING" id="1123008.GCA_000380985_02805"/>
<gene>
    <name evidence="5" type="ORF">XD92_1157</name>
</gene>
<dbReference type="Pfam" id="PF00326">
    <property type="entry name" value="Peptidase_S9"/>
    <property type="match status" value="1"/>
</dbReference>
<accession>A0A124FX10</accession>
<keyword evidence="1" id="KW-0378">Hydrolase</keyword>
<keyword evidence="2" id="KW-0175">Coiled coil</keyword>
<dbReference type="GO" id="GO:0006508">
    <property type="term" value="P:proteolysis"/>
    <property type="evidence" value="ECO:0007669"/>
    <property type="project" value="InterPro"/>
</dbReference>
<reference evidence="6" key="1">
    <citation type="journal article" date="2015" name="MBio">
        <title>Genome-Resolved Metagenomic Analysis Reveals Roles for Candidate Phyla and Other Microbial Community Members in Biogeochemical Transformations in Oil Reservoirs.</title>
        <authorList>
            <person name="Hu P."/>
            <person name="Tom L."/>
            <person name="Singh A."/>
            <person name="Thomas B.C."/>
            <person name="Baker B.J."/>
            <person name="Piceno Y.M."/>
            <person name="Andersen G.L."/>
            <person name="Banfield J.F."/>
        </authorList>
    </citation>
    <scope>NUCLEOTIDE SEQUENCE [LARGE SCALE GENOMIC DNA]</scope>
</reference>
<dbReference type="PANTHER" id="PTHR42776:SF4">
    <property type="entry name" value="ACYLAMINO-ACID-RELEASING ENZYME"/>
    <property type="match status" value="1"/>
</dbReference>
<feature type="coiled-coil region" evidence="2">
    <location>
        <begin position="30"/>
        <end position="57"/>
    </location>
</feature>
<dbReference type="GO" id="GO:0004252">
    <property type="term" value="F:serine-type endopeptidase activity"/>
    <property type="evidence" value="ECO:0007669"/>
    <property type="project" value="TreeGrafter"/>
</dbReference>
<dbReference type="InterPro" id="IPR001375">
    <property type="entry name" value="Peptidase_S9_cat"/>
</dbReference>
<evidence type="ECO:0000256" key="2">
    <source>
        <dbReference type="SAM" id="Coils"/>
    </source>
</evidence>
<evidence type="ECO:0000259" key="4">
    <source>
        <dbReference type="Pfam" id="PF00326"/>
    </source>
</evidence>
<dbReference type="AlphaFoldDB" id="A0A124FX10"/>
<dbReference type="InterPro" id="IPR029058">
    <property type="entry name" value="AB_hydrolase_fold"/>
</dbReference>
<sequence length="365" mass="42161">MRTKGLKINILLTSIILSMFHVSTAYSQEEDSLLLQLKSLEQKLSDYQHRFDMVEKQIDDLMWFYRLEDIAHVDKVRLTSTPRWKPKDPDDRFAGNKLQFYSYVFIPRDAIPEKKYPLIVLPHSGIHANFSTYYLHIVRELIAQGYIVVSAEYRGSTGYGKATYENIDYGGRENDDVLASRDYMIENYHIVDSSRVGVVGWSHGGMIALMQILQHGDKYQCAFAGVPVSDLKNRLASHDMSYSDYFTAPYHIGESIEENPAEYARRSPTHYAQNLDKPLLIHTNTNDNDVYVEEVLLMIDTLKKYGKEFEYKVFQDASGGHGFDRIDTKEATDIRFTIYQFLQCYLNPPHPFNSSAEMRKAAYGF</sequence>
<proteinExistence type="predicted"/>